<comment type="caution">
    <text evidence="2">The sequence shown here is derived from an EMBL/GenBank/DDBJ whole genome shotgun (WGS) entry which is preliminary data.</text>
</comment>
<evidence type="ECO:0000313" key="2">
    <source>
        <dbReference type="EMBL" id="MBJ3805773.1"/>
    </source>
</evidence>
<dbReference type="NCBIfam" id="NF038083">
    <property type="entry name" value="CU044_5270_fam"/>
    <property type="match status" value="1"/>
</dbReference>
<keyword evidence="3" id="KW-1185">Reference proteome</keyword>
<dbReference type="Proteomes" id="UP000634780">
    <property type="component" value="Unassembled WGS sequence"/>
</dbReference>
<organism evidence="2 3">
    <name type="scientific">Streptomyces flavofungini</name>
    <dbReference type="NCBI Taxonomy" id="68200"/>
    <lineage>
        <taxon>Bacteria</taxon>
        <taxon>Bacillati</taxon>
        <taxon>Actinomycetota</taxon>
        <taxon>Actinomycetes</taxon>
        <taxon>Kitasatosporales</taxon>
        <taxon>Streptomycetaceae</taxon>
        <taxon>Streptomyces</taxon>
    </lineage>
</organism>
<keyword evidence="1" id="KW-1133">Transmembrane helix</keyword>
<gene>
    <name evidence="2" type="ORF">JGB26_01305</name>
</gene>
<proteinExistence type="predicted"/>
<keyword evidence="1" id="KW-0472">Membrane</keyword>
<protein>
    <submittedName>
        <fullName evidence="2">CU044_5270 family protein</fullName>
    </submittedName>
</protein>
<feature type="transmembrane region" description="Helical" evidence="1">
    <location>
        <begin position="67"/>
        <end position="86"/>
    </location>
</feature>
<keyword evidence="1" id="KW-0812">Transmembrane</keyword>
<evidence type="ECO:0000256" key="1">
    <source>
        <dbReference type="SAM" id="Phobius"/>
    </source>
</evidence>
<name>A0ABS0WXW3_9ACTN</name>
<reference evidence="2 3" key="1">
    <citation type="submission" date="2020-12" db="EMBL/GenBank/DDBJ databases">
        <title>Streptomyces typhae sp. nov., a novel endophytic actinomycete isolated from the root of cattail pollen (Typha angustifolia L.).</title>
        <authorList>
            <person name="Peng C."/>
            <person name="Liu C."/>
        </authorList>
    </citation>
    <scope>NUCLEOTIDE SEQUENCE [LARGE SCALE GENOMIC DNA]</scope>
    <source>
        <strain evidence="2 3">JCM 4753</strain>
    </source>
</reference>
<accession>A0ABS0WXW3</accession>
<dbReference type="InterPro" id="IPR047789">
    <property type="entry name" value="CU044_5270-like"/>
</dbReference>
<evidence type="ECO:0000313" key="3">
    <source>
        <dbReference type="Proteomes" id="UP000634780"/>
    </source>
</evidence>
<dbReference type="EMBL" id="JAEKOZ010000001">
    <property type="protein sequence ID" value="MBJ3805773.1"/>
    <property type="molecule type" value="Genomic_DNA"/>
</dbReference>
<sequence>MYERDERELRAVTDHLDDRGDLDLLRAANPVSATTGPWRDRPLDHVAERGLNQLLHRTRARRARRRVVLWAEAAAVALAAVFALTMPDLAAAPATAAAPGALHPRDDAAVTLDRLADRAESAARDGGPRLRAGAHVQTWSLAMDEGPDADRPVTLPEEREVRWRPDGSRTERVEADGKFLSERVFPPSRSDAPPRARPPHTAAALRAYLTEVHDPGFPRRTTPAGTQELLDALPSLLDTWTLGARESAALARLLADSGGLRPAGTVTDRLGRSGQAYVHESRDEHLRYMLILDPDTGEALGLEVLFTKDQPRFAVEAGDVMSYSAWRR</sequence>